<evidence type="ECO:0000313" key="8">
    <source>
        <dbReference type="EMBL" id="NJQ15278.1"/>
    </source>
</evidence>
<dbReference type="SUPFAM" id="SSF47336">
    <property type="entry name" value="ACP-like"/>
    <property type="match status" value="1"/>
</dbReference>
<dbReference type="SUPFAM" id="SSF53901">
    <property type="entry name" value="Thiolase-like"/>
    <property type="match status" value="1"/>
</dbReference>
<dbReference type="PROSITE" id="PS00606">
    <property type="entry name" value="KS3_1"/>
    <property type="match status" value="1"/>
</dbReference>
<dbReference type="InterPro" id="IPR050091">
    <property type="entry name" value="PKS_NRPS_Biosynth_Enz"/>
</dbReference>
<evidence type="ECO:0000256" key="4">
    <source>
        <dbReference type="ARBA" id="ARBA00023315"/>
    </source>
</evidence>
<name>A0ABX1C897_9ACTN</name>
<dbReference type="SMART" id="SM00825">
    <property type="entry name" value="PKS_KS"/>
    <property type="match status" value="1"/>
</dbReference>
<dbReference type="InterPro" id="IPR009081">
    <property type="entry name" value="PP-bd_ACP"/>
</dbReference>
<dbReference type="InterPro" id="IPR057326">
    <property type="entry name" value="KR_dom"/>
</dbReference>
<organism evidence="8 9">
    <name type="scientific">Streptomyces bohaiensis</name>
    <dbReference type="NCBI Taxonomy" id="1431344"/>
    <lineage>
        <taxon>Bacteria</taxon>
        <taxon>Bacillati</taxon>
        <taxon>Actinomycetota</taxon>
        <taxon>Actinomycetes</taxon>
        <taxon>Kitasatosporales</taxon>
        <taxon>Streptomycetaceae</taxon>
        <taxon>Streptomyces</taxon>
    </lineage>
</organism>
<feature type="domain" description="Carrier" evidence="6">
    <location>
        <begin position="1152"/>
        <end position="1226"/>
    </location>
</feature>
<protein>
    <submittedName>
        <fullName evidence="8">SDR family oxidoreductase</fullName>
    </submittedName>
</protein>
<keyword evidence="9" id="KW-1185">Reference proteome</keyword>
<dbReference type="SMART" id="SM00823">
    <property type="entry name" value="PKS_PP"/>
    <property type="match status" value="1"/>
</dbReference>
<evidence type="ECO:0000256" key="3">
    <source>
        <dbReference type="ARBA" id="ARBA00022679"/>
    </source>
</evidence>
<dbReference type="Pfam" id="PF22621">
    <property type="entry name" value="CurL-like_PKS_C"/>
    <property type="match status" value="1"/>
</dbReference>
<dbReference type="PROSITE" id="PS52004">
    <property type="entry name" value="KS3_2"/>
    <property type="match status" value="1"/>
</dbReference>
<feature type="region of interest" description="Disordered" evidence="5">
    <location>
        <begin position="1128"/>
        <end position="1152"/>
    </location>
</feature>
<dbReference type="Pfam" id="PF00109">
    <property type="entry name" value="ketoacyl-synt"/>
    <property type="match status" value="1"/>
</dbReference>
<dbReference type="Pfam" id="PF08659">
    <property type="entry name" value="KR"/>
    <property type="match status" value="1"/>
</dbReference>
<dbReference type="Gene3D" id="3.40.50.720">
    <property type="entry name" value="NAD(P)-binding Rossmann-like Domain"/>
    <property type="match status" value="1"/>
</dbReference>
<keyword evidence="4" id="KW-0012">Acyltransferase</keyword>
<dbReference type="PANTHER" id="PTHR43775:SF37">
    <property type="entry name" value="SI:DKEY-61P9.11"/>
    <property type="match status" value="1"/>
</dbReference>
<dbReference type="InterPro" id="IPR016039">
    <property type="entry name" value="Thiolase-like"/>
</dbReference>
<dbReference type="Pfam" id="PF02801">
    <property type="entry name" value="Ketoacyl-synt_C"/>
    <property type="match status" value="1"/>
</dbReference>
<feature type="domain" description="Ketosynthase family 3 (KS3)" evidence="7">
    <location>
        <begin position="25"/>
        <end position="450"/>
    </location>
</feature>
<proteinExistence type="predicted"/>
<evidence type="ECO:0000256" key="2">
    <source>
        <dbReference type="ARBA" id="ARBA00022553"/>
    </source>
</evidence>
<dbReference type="EMBL" id="JAAVJC010000062">
    <property type="protein sequence ID" value="NJQ15278.1"/>
    <property type="molecule type" value="Genomic_DNA"/>
</dbReference>
<dbReference type="InterPro" id="IPR029058">
    <property type="entry name" value="AB_hydrolase_fold"/>
</dbReference>
<dbReference type="PROSITE" id="PS50075">
    <property type="entry name" value="CARRIER"/>
    <property type="match status" value="1"/>
</dbReference>
<sequence length="1234" mass="127636">MSSDTTQTGASGDHPSDDFSDDHLDTRVAVIGMSGRFPGAAGVAALWRGLSDGFSGIREITDEELAAAHVPPAVLADPRYVRRGAPLDDVGDFDASFFGFNPREAEITDPQHRLFLECCWEALESAGYPPQNMPGTVGVVGGVGFSHYGLRHVLARPDVMATITSGQYGISTMSDSLCTMVAYKLGLTGPVLSVQTACSTSLVAVHVAVQSLLTYECDTVLAGGVSVEDPMPAGYTYEEGSILSPDGRARSLDADADGSVWGKGVGVVALKRLGDALRDGDHVHAVILGSAVNNDGADRGAYVAPSAAGQRAVIDGALSVAGIDSGTVDYVECHATGTRLGDAIELAAMDKAFSAPRESPLVLASVKPCIGHLDRASGVTGLIRAVSALEHRELPGTPGFRTPNPALAAASDRLRVLPANLPWDRGDHPRRAGVSSFGAGGTNAHVVLEEAPAAERNAPGAAGPHVLTLSARTPAALAAAADRLRDHLADSGAQDDDLADIAYTLQISRTGFPYRLAVTCDTVADAVAALADAERSRAHGPAAGGAPTTAPADPAEAARVWLAGADPDWTAVQPSGGRRVPLPTYPFERRRYFLDRVAHPTAGAGPAVPQGRLEDRADWFAHPVWHRLPAPQAAGPRDLRDAGPWWVLADGEVGVAAARLLREAGAEVTVLTPAGATVHGAQEGHAVDPACRDGFADLLTTAGRPRTVLHLWNTVGGDGGFGAADRFAAAQERGYYTVQALAGALATDRATGRVTLVSCTTGAVEAVGGDLTAPEQATLLGLARVISQEVGDIACRLVDIGGHDGGTGTAADILAARVLAESVDPDPAAEPVALRPRGRWVRGFEPLRLPAVDPDTRAADGPLREGATVVVTGGLGDVGAVLAAHLAATRSCNLVLTARTPLPPEAEWPALLAAATADDRAARHVRTVLRLREAGARVLAAGADIADREGMARVLDAARREFGTIDAVVHAAGVQSSDCFGPVVDLPRRACEAHFGAKTGGLRVLEDLLRPDEAPVRIAVSSISSLLGGLAHGPYAAANAGLDALTQALACVAEPGSGTAGWLTVDWDSWLVGERTDDTLGATVKGLGMSGEEGVDIFERTLALHGRTGHLVVSIGPLDQRLAQWTGSLDDGEDAAPEERHPRPPLSVPYEEPVGETETALAGMWGDILGIDGVGAHDSFFDLGGHSLAAVRLMARVRTAFGGMPADTLLAHPTVRAFGKELTAARAAAEGAQR</sequence>
<comment type="caution">
    <text evidence="8">The sequence shown here is derived from an EMBL/GenBank/DDBJ whole genome shotgun (WGS) entry which is preliminary data.</text>
</comment>
<evidence type="ECO:0000256" key="5">
    <source>
        <dbReference type="SAM" id="MobiDB-lite"/>
    </source>
</evidence>
<feature type="compositionally biased region" description="Polar residues" evidence="5">
    <location>
        <begin position="1"/>
        <end position="10"/>
    </location>
</feature>
<dbReference type="InterPro" id="IPR020806">
    <property type="entry name" value="PKS_PP-bd"/>
</dbReference>
<accession>A0ABX1C897</accession>
<dbReference type="Gene3D" id="3.40.47.10">
    <property type="match status" value="1"/>
</dbReference>
<evidence type="ECO:0000313" key="9">
    <source>
        <dbReference type="Proteomes" id="UP000727056"/>
    </source>
</evidence>
<dbReference type="Proteomes" id="UP000727056">
    <property type="component" value="Unassembled WGS sequence"/>
</dbReference>
<evidence type="ECO:0000256" key="1">
    <source>
        <dbReference type="ARBA" id="ARBA00022450"/>
    </source>
</evidence>
<dbReference type="InterPro" id="IPR036736">
    <property type="entry name" value="ACP-like_sf"/>
</dbReference>
<dbReference type="InterPro" id="IPR018201">
    <property type="entry name" value="Ketoacyl_synth_AS"/>
</dbReference>
<dbReference type="RefSeq" id="WP_168088055.1">
    <property type="nucleotide sequence ID" value="NZ_JAAVJC010000062.1"/>
</dbReference>
<dbReference type="InterPro" id="IPR014030">
    <property type="entry name" value="Ketoacyl_synth_N"/>
</dbReference>
<dbReference type="Pfam" id="PF00550">
    <property type="entry name" value="PP-binding"/>
    <property type="match status" value="1"/>
</dbReference>
<evidence type="ECO:0000259" key="6">
    <source>
        <dbReference type="PROSITE" id="PS50075"/>
    </source>
</evidence>
<feature type="region of interest" description="Disordered" evidence="5">
    <location>
        <begin position="1"/>
        <end position="21"/>
    </location>
</feature>
<dbReference type="InterPro" id="IPR020841">
    <property type="entry name" value="PKS_Beta-ketoAc_synthase_dom"/>
</dbReference>
<dbReference type="InterPro" id="IPR014031">
    <property type="entry name" value="Ketoacyl_synth_C"/>
</dbReference>
<evidence type="ECO:0000259" key="7">
    <source>
        <dbReference type="PROSITE" id="PS52004"/>
    </source>
</evidence>
<dbReference type="InterPro" id="IPR036291">
    <property type="entry name" value="NAD(P)-bd_dom_sf"/>
</dbReference>
<dbReference type="Gene3D" id="3.40.50.1820">
    <property type="entry name" value="alpha/beta hydrolase"/>
    <property type="match status" value="1"/>
</dbReference>
<dbReference type="CDD" id="cd00833">
    <property type="entry name" value="PKS"/>
    <property type="match status" value="1"/>
</dbReference>
<dbReference type="SMART" id="SM00822">
    <property type="entry name" value="PKS_KR"/>
    <property type="match status" value="1"/>
</dbReference>
<keyword evidence="1" id="KW-0596">Phosphopantetheine</keyword>
<dbReference type="Gene3D" id="1.10.1240.100">
    <property type="match status" value="1"/>
</dbReference>
<gene>
    <name evidence="8" type="ORF">HCN52_10025</name>
</gene>
<reference evidence="8 9" key="1">
    <citation type="submission" date="2020-03" db="EMBL/GenBank/DDBJ databases">
        <title>Draft genome of Streptomyces sp. ventii, isolated from the Axial Seamount in the Pacific Ocean, and resequencing of the two type strains Streptomyces lonarensis strain NCL 716 and Streptomyces bohaiensis strain 11A07.</title>
        <authorList>
            <person name="Loughran R.M."/>
            <person name="Pfannmuller K.M."/>
            <person name="Wasson B.J."/>
            <person name="Deadmond M.C."/>
            <person name="Paddock B.E."/>
            <person name="Koyack M.J."/>
            <person name="Gallegos D.A."/>
            <person name="Mitchell E.A."/>
            <person name="Ushijima B."/>
            <person name="Saw J.H."/>
            <person name="Mcphail K.L."/>
            <person name="Videau P."/>
        </authorList>
    </citation>
    <scope>NUCLEOTIDE SEQUENCE [LARGE SCALE GENOMIC DNA]</scope>
    <source>
        <strain evidence="8 9">11A07</strain>
    </source>
</reference>
<keyword evidence="3" id="KW-0808">Transferase</keyword>
<keyword evidence="2" id="KW-0597">Phosphoprotein</keyword>
<dbReference type="SUPFAM" id="SSF51735">
    <property type="entry name" value="NAD(P)-binding Rossmann-fold domains"/>
    <property type="match status" value="2"/>
</dbReference>
<dbReference type="InterPro" id="IPR013968">
    <property type="entry name" value="PKS_KR"/>
</dbReference>
<dbReference type="PANTHER" id="PTHR43775">
    <property type="entry name" value="FATTY ACID SYNTHASE"/>
    <property type="match status" value="1"/>
</dbReference>